<name>A0ABV7VV75_9GAMM</name>
<dbReference type="HAMAP" id="MF_00003">
    <property type="entry name" value="RbfA"/>
    <property type="match status" value="1"/>
</dbReference>
<comment type="function">
    <text evidence="2">One of several proteins that assist in the late maturation steps of the functional core of the 30S ribosomal subunit. Associates with free 30S ribosomal subunits (but not with 30S subunits that are part of 70S ribosomes or polysomes). Required for efficient processing of 16S rRNA. May interact with the 5'-terminal helix region of 16S rRNA.</text>
</comment>
<organism evidence="3 4">
    <name type="scientific">Bacterioplanoides pacificum</name>
    <dbReference type="NCBI Taxonomy" id="1171596"/>
    <lineage>
        <taxon>Bacteria</taxon>
        <taxon>Pseudomonadati</taxon>
        <taxon>Pseudomonadota</taxon>
        <taxon>Gammaproteobacteria</taxon>
        <taxon>Oceanospirillales</taxon>
        <taxon>Oceanospirillaceae</taxon>
        <taxon>Bacterioplanoides</taxon>
    </lineage>
</organism>
<keyword evidence="1 2" id="KW-0690">Ribosome biogenesis</keyword>
<reference evidence="4" key="1">
    <citation type="journal article" date="2019" name="Int. J. Syst. Evol. Microbiol.">
        <title>The Global Catalogue of Microorganisms (GCM) 10K type strain sequencing project: providing services to taxonomists for standard genome sequencing and annotation.</title>
        <authorList>
            <consortium name="The Broad Institute Genomics Platform"/>
            <consortium name="The Broad Institute Genome Sequencing Center for Infectious Disease"/>
            <person name="Wu L."/>
            <person name="Ma J."/>
        </authorList>
    </citation>
    <scope>NUCLEOTIDE SEQUENCE [LARGE SCALE GENOMIC DNA]</scope>
    <source>
        <strain evidence="4">KCTC 42424</strain>
    </source>
</reference>
<keyword evidence="4" id="KW-1185">Reference proteome</keyword>
<dbReference type="RefSeq" id="WP_376867861.1">
    <property type="nucleotide sequence ID" value="NZ_JBHRYB010000015.1"/>
</dbReference>
<comment type="similarity">
    <text evidence="2">Belongs to the RbfA family.</text>
</comment>
<comment type="subcellular location">
    <subcellularLocation>
        <location evidence="2">Cytoplasm</location>
    </subcellularLocation>
</comment>
<dbReference type="Gene3D" id="3.30.300.20">
    <property type="match status" value="1"/>
</dbReference>
<dbReference type="SUPFAM" id="SSF89919">
    <property type="entry name" value="Ribosome-binding factor A, RbfA"/>
    <property type="match status" value="1"/>
</dbReference>
<gene>
    <name evidence="2 3" type="primary">rbfA</name>
    <name evidence="3" type="ORF">ACFOMG_15200</name>
</gene>
<dbReference type="EMBL" id="JBHRYB010000015">
    <property type="protein sequence ID" value="MFC3681449.1"/>
    <property type="molecule type" value="Genomic_DNA"/>
</dbReference>
<sequence length="133" mass="15257">MPKDYSRTSRLGEQIQRELAQMIQFEMKDPRLGMVTLNQVKVAKDLGYADIYFTVMGAKGETDEQIREQTESILNDAAGYLRSQLARILTTRVTPQLRFHYDETLERGHHLTGLIKKARQQDDAHTDDDSAES</sequence>
<evidence type="ECO:0000256" key="2">
    <source>
        <dbReference type="HAMAP-Rule" id="MF_00003"/>
    </source>
</evidence>
<dbReference type="InterPro" id="IPR023799">
    <property type="entry name" value="RbfA_dom_sf"/>
</dbReference>
<dbReference type="InterPro" id="IPR015946">
    <property type="entry name" value="KH_dom-like_a/b"/>
</dbReference>
<dbReference type="Proteomes" id="UP001595722">
    <property type="component" value="Unassembled WGS sequence"/>
</dbReference>
<evidence type="ECO:0000256" key="1">
    <source>
        <dbReference type="ARBA" id="ARBA00022517"/>
    </source>
</evidence>
<proteinExistence type="inferred from homology"/>
<evidence type="ECO:0000313" key="3">
    <source>
        <dbReference type="EMBL" id="MFC3681449.1"/>
    </source>
</evidence>
<keyword evidence="2" id="KW-0963">Cytoplasm</keyword>
<comment type="subunit">
    <text evidence="2">Monomer. Binds 30S ribosomal subunits, but not 50S ribosomal subunits or 70S ribosomes.</text>
</comment>
<dbReference type="PANTHER" id="PTHR33515:SF1">
    <property type="entry name" value="RIBOSOME-BINDING FACTOR A, CHLOROPLASTIC-RELATED"/>
    <property type="match status" value="1"/>
</dbReference>
<dbReference type="Pfam" id="PF02033">
    <property type="entry name" value="RBFA"/>
    <property type="match status" value="1"/>
</dbReference>
<dbReference type="NCBIfam" id="TIGR00082">
    <property type="entry name" value="rbfA"/>
    <property type="match status" value="1"/>
</dbReference>
<accession>A0ABV7VV75</accession>
<dbReference type="InterPro" id="IPR000238">
    <property type="entry name" value="RbfA"/>
</dbReference>
<evidence type="ECO:0000313" key="4">
    <source>
        <dbReference type="Proteomes" id="UP001595722"/>
    </source>
</evidence>
<dbReference type="PANTHER" id="PTHR33515">
    <property type="entry name" value="RIBOSOME-BINDING FACTOR A, CHLOROPLASTIC-RELATED"/>
    <property type="match status" value="1"/>
</dbReference>
<protein>
    <recommendedName>
        <fullName evidence="2">Ribosome-binding factor A</fullName>
    </recommendedName>
</protein>
<comment type="caution">
    <text evidence="3">The sequence shown here is derived from an EMBL/GenBank/DDBJ whole genome shotgun (WGS) entry which is preliminary data.</text>
</comment>